<sequence>MDRSRSKRGYHYDQDSPPPRSKPRFDRRGGGGGPNPNANYHRRGPPGGGGGGASDRRGGFLPPDAAPPPLPPPPPPASSAAVGGGGPGQTTSFRILCPESKTYGFPASFINNAQDDSGAIITIHPPFPGDPVRVIETTDGVPREADGRPPMFSPAQEALLMVHRRILETQPDDGDEDGEYGPRGKDARDRGKVTTRLIVPRQHVGCLLGKGGKIIEQMRSETKTHIRILPREQNMPQCVSLSEEVVQVVGEGNCVKKAVAIISDRLKESLHRDRGPFLRGRNSPEHRISQADEYLGGGQQMPAFEEPYPRFDQIRNNGSMEPPGYEFDSNGSKFNEHPEIPFDEIIFRILCPNDKASSLVGSRDGIIDMLQAEVGVDVRLTDLIAGSDERTLIITSREGPDHELFPAQEALLHIQTFIVDLGPDKDNIITTRLLVPSSEIACFEGRDGSLSDIQRQTSANIQILPREELPSCALESDELIQIVGEIRAARNALMQVTSKLRSYIYREMSAPIQMGSINVHGSISPAKGSPRGLYAGNDLPMPIYQQAPQMATSWHSKDSGLSASGSFEQGSSINDDIRQTNTKRFAVPLVTRSTLEVVIPQSAVASLSMRAGSKLAQISEMSGASVTLAEDRPGVMEKVVRISGTPEQADKAQSLLQGFILSSESLLPLPLYEIFFFASSMRLSIHHLHSEILNACPLSACPVQDDIPSS</sequence>
<evidence type="ECO:0000256" key="1">
    <source>
        <dbReference type="ARBA" id="ARBA00022737"/>
    </source>
</evidence>
<dbReference type="GO" id="GO:0005737">
    <property type="term" value="C:cytoplasm"/>
    <property type="evidence" value="ECO:0000318"/>
    <property type="project" value="GO_Central"/>
</dbReference>
<dbReference type="SMART" id="SM00322">
    <property type="entry name" value="KH"/>
    <property type="match status" value="4"/>
</dbReference>
<feature type="compositionally biased region" description="Basic and acidic residues" evidence="3">
    <location>
        <begin position="180"/>
        <end position="190"/>
    </location>
</feature>
<dbReference type="SUPFAM" id="SSF54791">
    <property type="entry name" value="Eukaryotic type KH-domain (KH-domain type I)"/>
    <property type="match status" value="4"/>
</dbReference>
<feature type="domain" description="K Homology" evidence="4">
    <location>
        <begin position="191"/>
        <end position="267"/>
    </location>
</feature>
<feature type="domain" description="K Homology" evidence="4">
    <location>
        <begin position="427"/>
        <end position="501"/>
    </location>
</feature>
<reference evidence="5" key="1">
    <citation type="submission" date="2018-08" db="EMBL/GenBank/DDBJ databases">
        <authorList>
            <person name="Rossello M."/>
        </authorList>
    </citation>
    <scope>NUCLEOTIDE SEQUENCE [LARGE SCALE GENOMIC DNA]</scope>
    <source>
        <strain evidence="5">cv. Chinese Spring</strain>
    </source>
</reference>
<dbReference type="Gramene" id="TraesCS7B02G245400.2">
    <property type="protein sequence ID" value="TraesCS7B02G245400.2"/>
    <property type="gene ID" value="TraesCS7B02G245400"/>
</dbReference>
<dbReference type="InterPro" id="IPR004087">
    <property type="entry name" value="KH_dom"/>
</dbReference>
<dbReference type="InterPro" id="IPR004088">
    <property type="entry name" value="KH_dom_type_1"/>
</dbReference>
<dbReference type="PROSITE" id="PS50084">
    <property type="entry name" value="KH_TYPE_1"/>
    <property type="match status" value="3"/>
</dbReference>
<dbReference type="CDD" id="cd22460">
    <property type="entry name" value="KH-I_PEPPER_rpt2_like"/>
    <property type="match status" value="2"/>
</dbReference>
<dbReference type="Pfam" id="PF00013">
    <property type="entry name" value="KH_1"/>
    <property type="match status" value="3"/>
</dbReference>
<dbReference type="GO" id="GO:0005634">
    <property type="term" value="C:nucleus"/>
    <property type="evidence" value="ECO:0000318"/>
    <property type="project" value="GO_Central"/>
</dbReference>
<keyword evidence="6" id="KW-1185">Reference proteome</keyword>
<dbReference type="GO" id="GO:0003729">
    <property type="term" value="F:mRNA binding"/>
    <property type="evidence" value="ECO:0000318"/>
    <property type="project" value="GO_Central"/>
</dbReference>
<dbReference type="PANTHER" id="PTHR10288">
    <property type="entry name" value="KH DOMAIN CONTAINING RNA BINDING PROTEIN"/>
    <property type="match status" value="1"/>
</dbReference>
<evidence type="ECO:0000256" key="2">
    <source>
        <dbReference type="PROSITE-ProRule" id="PRU00117"/>
    </source>
</evidence>
<dbReference type="EnsemblPlants" id="TraesCS7B02G245400.2">
    <property type="protein sequence ID" value="TraesCS7B02G245400.2"/>
    <property type="gene ID" value="TraesCS7B02G245400"/>
</dbReference>
<evidence type="ECO:0000256" key="3">
    <source>
        <dbReference type="SAM" id="MobiDB-lite"/>
    </source>
</evidence>
<gene>
    <name evidence="5" type="primary">LOC123156346</name>
</gene>
<name>A0A3B6SLW5_WHEAT</name>
<dbReference type="Proteomes" id="UP000019116">
    <property type="component" value="Chromosome 7B"/>
</dbReference>
<reference evidence="5" key="2">
    <citation type="submission" date="2018-10" db="UniProtKB">
        <authorList>
            <consortium name="EnsemblPlants"/>
        </authorList>
    </citation>
    <scope>IDENTIFICATION</scope>
</reference>
<dbReference type="Gramene" id="TraesPARA_EIv1.0_2433260.2">
    <property type="protein sequence ID" value="TraesPARA_EIv1.0_2433260.2.CDS"/>
    <property type="gene ID" value="TraesPARA_EIv1.0_2433260"/>
</dbReference>
<dbReference type="CDD" id="cd22459">
    <property type="entry name" value="KH-I_PEPPER_rpt1_like"/>
    <property type="match status" value="1"/>
</dbReference>
<dbReference type="Gene3D" id="3.30.310.210">
    <property type="match status" value="2"/>
</dbReference>
<keyword evidence="1" id="KW-0677">Repeat</keyword>
<evidence type="ECO:0000313" key="6">
    <source>
        <dbReference type="Proteomes" id="UP000019116"/>
    </source>
</evidence>
<dbReference type="Gene3D" id="3.30.1370.10">
    <property type="entry name" value="K Homology domain, type 1"/>
    <property type="match status" value="1"/>
</dbReference>
<feature type="compositionally biased region" description="Basic and acidic residues" evidence="3">
    <location>
        <begin position="1"/>
        <end position="14"/>
    </location>
</feature>
<dbReference type="STRING" id="4565.A0A3B6SLW5"/>
<feature type="domain" description="K Homology" evidence="4">
    <location>
        <begin position="591"/>
        <end position="661"/>
    </location>
</feature>
<feature type="domain" description="K Homology" evidence="4">
    <location>
        <begin position="343"/>
        <end position="416"/>
    </location>
</feature>
<evidence type="ECO:0000259" key="4">
    <source>
        <dbReference type="SMART" id="SM00322"/>
    </source>
</evidence>
<feature type="compositionally biased region" description="Pro residues" evidence="3">
    <location>
        <begin position="64"/>
        <end position="77"/>
    </location>
</feature>
<dbReference type="OrthoDB" id="442947at2759"/>
<dbReference type="SMR" id="A0A3B6SLW5"/>
<feature type="region of interest" description="Disordered" evidence="3">
    <location>
        <begin position="168"/>
        <end position="190"/>
    </location>
</feature>
<accession>A0A3B6SLW5</accession>
<evidence type="ECO:0000313" key="5">
    <source>
        <dbReference type="EnsemblPlants" id="TraesCS7B02G245400.2"/>
    </source>
</evidence>
<protein>
    <recommendedName>
        <fullName evidence="4">K Homology domain-containing protein</fullName>
    </recommendedName>
</protein>
<proteinExistence type="predicted"/>
<dbReference type="InterPro" id="IPR036612">
    <property type="entry name" value="KH_dom_type_1_sf"/>
</dbReference>
<feature type="compositionally biased region" description="Acidic residues" evidence="3">
    <location>
        <begin position="170"/>
        <end position="179"/>
    </location>
</feature>
<dbReference type="AlphaFoldDB" id="A0A3B6SLW5"/>
<organism evidence="5">
    <name type="scientific">Triticum aestivum</name>
    <name type="common">Wheat</name>
    <dbReference type="NCBI Taxonomy" id="4565"/>
    <lineage>
        <taxon>Eukaryota</taxon>
        <taxon>Viridiplantae</taxon>
        <taxon>Streptophyta</taxon>
        <taxon>Embryophyta</taxon>
        <taxon>Tracheophyta</taxon>
        <taxon>Spermatophyta</taxon>
        <taxon>Magnoliopsida</taxon>
        <taxon>Liliopsida</taxon>
        <taxon>Poales</taxon>
        <taxon>Poaceae</taxon>
        <taxon>BOP clade</taxon>
        <taxon>Pooideae</taxon>
        <taxon>Triticodae</taxon>
        <taxon>Triticeae</taxon>
        <taxon>Triticinae</taxon>
        <taxon>Triticum</taxon>
    </lineage>
</organism>
<keyword evidence="2" id="KW-0694">RNA-binding</keyword>
<feature type="region of interest" description="Disordered" evidence="3">
    <location>
        <begin position="1"/>
        <end position="93"/>
    </location>
</feature>